<keyword evidence="2" id="KW-0812">Transmembrane</keyword>
<accession>A0A3Q7ID93</accession>
<protein>
    <submittedName>
        <fullName evidence="3">Uncharacterized protein</fullName>
    </submittedName>
</protein>
<reference evidence="3" key="1">
    <citation type="journal article" date="2012" name="Nature">
        <title>The tomato genome sequence provides insights into fleshy fruit evolution.</title>
        <authorList>
            <consortium name="Tomato Genome Consortium"/>
        </authorList>
    </citation>
    <scope>NUCLEOTIDE SEQUENCE [LARGE SCALE GENOMIC DNA]</scope>
    <source>
        <strain evidence="3">cv. Heinz 1706</strain>
    </source>
</reference>
<feature type="region of interest" description="Disordered" evidence="1">
    <location>
        <begin position="1"/>
        <end position="42"/>
    </location>
</feature>
<dbReference type="AlphaFoldDB" id="A0A3Q7ID93"/>
<evidence type="ECO:0000256" key="2">
    <source>
        <dbReference type="SAM" id="Phobius"/>
    </source>
</evidence>
<keyword evidence="4" id="KW-1185">Reference proteome</keyword>
<reference evidence="3" key="2">
    <citation type="submission" date="2019-01" db="UniProtKB">
        <authorList>
            <consortium name="EnsemblPlants"/>
        </authorList>
    </citation>
    <scope>IDENTIFICATION</scope>
    <source>
        <strain evidence="3">cv. Heinz 1706</strain>
    </source>
</reference>
<sequence length="165" mass="18339">MYKSVSPSSKHEHISHRATQLQPAATSERGQRCNRRQPPAASLSRTTLFSLFSFPANPTSSSDRRGPPRSSNLGKEPSAKTCKQIAPTGSISNSGKRNIKSSNSSSKQLWPSKLRRSPKFWIGGRRIYLRATNQRNTTIAAITSIFNLLLLWVTIICCAMRRIVV</sequence>
<dbReference type="Gramene" id="Solyc10g019037.1.1">
    <property type="protein sequence ID" value="Solyc10g019037.1.1"/>
    <property type="gene ID" value="Solyc10g019037.1"/>
</dbReference>
<dbReference type="EnsemblPlants" id="Solyc10g019037.1.1">
    <property type="protein sequence ID" value="Solyc10g019037.1.1"/>
    <property type="gene ID" value="Solyc10g019037.1"/>
</dbReference>
<feature type="compositionally biased region" description="Low complexity" evidence="1">
    <location>
        <begin position="90"/>
        <end position="107"/>
    </location>
</feature>
<feature type="region of interest" description="Disordered" evidence="1">
    <location>
        <begin position="54"/>
        <end position="111"/>
    </location>
</feature>
<name>A0A3Q7ID93_SOLLC</name>
<evidence type="ECO:0000256" key="1">
    <source>
        <dbReference type="SAM" id="MobiDB-lite"/>
    </source>
</evidence>
<evidence type="ECO:0000313" key="4">
    <source>
        <dbReference type="Proteomes" id="UP000004994"/>
    </source>
</evidence>
<proteinExistence type="predicted"/>
<dbReference type="Proteomes" id="UP000004994">
    <property type="component" value="Chromosome 10"/>
</dbReference>
<feature type="transmembrane region" description="Helical" evidence="2">
    <location>
        <begin position="139"/>
        <end position="160"/>
    </location>
</feature>
<dbReference type="InParanoid" id="A0A3Q7ID93"/>
<keyword evidence="2" id="KW-0472">Membrane</keyword>
<evidence type="ECO:0000313" key="3">
    <source>
        <dbReference type="EnsemblPlants" id="Solyc10g019037.1.1"/>
    </source>
</evidence>
<keyword evidence="2" id="KW-1133">Transmembrane helix</keyword>
<organism evidence="3">
    <name type="scientific">Solanum lycopersicum</name>
    <name type="common">Tomato</name>
    <name type="synonym">Lycopersicon esculentum</name>
    <dbReference type="NCBI Taxonomy" id="4081"/>
    <lineage>
        <taxon>Eukaryota</taxon>
        <taxon>Viridiplantae</taxon>
        <taxon>Streptophyta</taxon>
        <taxon>Embryophyta</taxon>
        <taxon>Tracheophyta</taxon>
        <taxon>Spermatophyta</taxon>
        <taxon>Magnoliopsida</taxon>
        <taxon>eudicotyledons</taxon>
        <taxon>Gunneridae</taxon>
        <taxon>Pentapetalae</taxon>
        <taxon>asterids</taxon>
        <taxon>lamiids</taxon>
        <taxon>Solanales</taxon>
        <taxon>Solanaceae</taxon>
        <taxon>Solanoideae</taxon>
        <taxon>Solaneae</taxon>
        <taxon>Solanum</taxon>
        <taxon>Solanum subgen. Lycopersicon</taxon>
    </lineage>
</organism>